<accession>J0JI78</accession>
<dbReference type="Proteomes" id="UP000003026">
    <property type="component" value="Unassembled WGS sequence"/>
</dbReference>
<evidence type="ECO:0000313" key="2">
    <source>
        <dbReference type="Proteomes" id="UP000003026"/>
    </source>
</evidence>
<evidence type="ECO:0000313" key="1">
    <source>
        <dbReference type="EMBL" id="EJB37777.1"/>
    </source>
</evidence>
<dbReference type="AlphaFoldDB" id="J0JI78"/>
<gene>
    <name evidence="1" type="ORF">HPNQ4044_0222</name>
</gene>
<comment type="caution">
    <text evidence="1">The sequence shown here is derived from an EMBL/GenBank/DDBJ whole genome shotgun (WGS) entry which is preliminary data.</text>
</comment>
<dbReference type="PATRIC" id="fig|992028.3.peg.215"/>
<name>J0JI78_HELPX</name>
<proteinExistence type="predicted"/>
<organism evidence="1 2">
    <name type="scientific">Helicobacter pylori NQ4044</name>
    <dbReference type="NCBI Taxonomy" id="992028"/>
    <lineage>
        <taxon>Bacteria</taxon>
        <taxon>Pseudomonadati</taxon>
        <taxon>Campylobacterota</taxon>
        <taxon>Epsilonproteobacteria</taxon>
        <taxon>Campylobacterales</taxon>
        <taxon>Helicobacteraceae</taxon>
        <taxon>Helicobacter</taxon>
    </lineage>
</organism>
<sequence length="37" mass="4398">MSEVVFNSINRYISKIFAQQNLKLIVTNRYHKKSQKA</sequence>
<reference evidence="1 2" key="1">
    <citation type="submission" date="2012-04" db="EMBL/GenBank/DDBJ databases">
        <title>Genome sequence of Helicobacter pylori NQ4044.</title>
        <authorList>
            <person name="Blanchard T.G."/>
            <person name="Czinn S.J."/>
            <person name="McCracken C."/>
            <person name="Abolude K."/>
            <person name="Maroo A."/>
            <person name="Santana-Cruz I."/>
            <person name="Tallon L.J."/>
            <person name="Ficke F.W.F."/>
        </authorList>
    </citation>
    <scope>NUCLEOTIDE SEQUENCE [LARGE SCALE GENOMIC DNA]</scope>
    <source>
        <strain evidence="1 2">NQ4044</strain>
    </source>
</reference>
<protein>
    <submittedName>
        <fullName evidence="1">Uncharacterized protein</fullName>
    </submittedName>
</protein>
<dbReference type="EMBL" id="AKNW01000003">
    <property type="protein sequence ID" value="EJB37777.1"/>
    <property type="molecule type" value="Genomic_DNA"/>
</dbReference>